<name>A0A9D1Z491_9FIRM</name>
<feature type="compositionally biased region" description="Low complexity" evidence="1">
    <location>
        <begin position="184"/>
        <end position="197"/>
    </location>
</feature>
<proteinExistence type="predicted"/>
<gene>
    <name evidence="2" type="ORF">H9826_06900</name>
</gene>
<evidence type="ECO:0000313" key="2">
    <source>
        <dbReference type="EMBL" id="HIY73683.1"/>
    </source>
</evidence>
<feature type="region of interest" description="Disordered" evidence="1">
    <location>
        <begin position="121"/>
        <end position="147"/>
    </location>
</feature>
<evidence type="ECO:0000313" key="3">
    <source>
        <dbReference type="Proteomes" id="UP000886824"/>
    </source>
</evidence>
<feature type="compositionally biased region" description="Basic residues" evidence="1">
    <location>
        <begin position="134"/>
        <end position="147"/>
    </location>
</feature>
<dbReference type="Proteomes" id="UP000886824">
    <property type="component" value="Unassembled WGS sequence"/>
</dbReference>
<reference evidence="2" key="2">
    <citation type="submission" date="2021-04" db="EMBL/GenBank/DDBJ databases">
        <authorList>
            <person name="Gilroy R."/>
        </authorList>
    </citation>
    <scope>NUCLEOTIDE SEQUENCE</scope>
    <source>
        <strain evidence="2">CHK33-7979</strain>
    </source>
</reference>
<feature type="compositionally biased region" description="Low complexity" evidence="1">
    <location>
        <begin position="86"/>
        <end position="108"/>
    </location>
</feature>
<dbReference type="AlphaFoldDB" id="A0A9D1Z491"/>
<evidence type="ECO:0000256" key="1">
    <source>
        <dbReference type="SAM" id="MobiDB-lite"/>
    </source>
</evidence>
<dbReference type="EMBL" id="DXCX01000072">
    <property type="protein sequence ID" value="HIY73683.1"/>
    <property type="molecule type" value="Genomic_DNA"/>
</dbReference>
<feature type="region of interest" description="Disordered" evidence="1">
    <location>
        <begin position="76"/>
        <end position="109"/>
    </location>
</feature>
<comment type="caution">
    <text evidence="2">The sequence shown here is derived from an EMBL/GenBank/DDBJ whole genome shotgun (WGS) entry which is preliminary data.</text>
</comment>
<accession>A0A9D1Z491</accession>
<sequence length="224" mass="22939">MASSVIIKWAKEGGGDRDQARLIDLAHPIRKGKASDEVFQAAKEGMLLGIRNVRNLLLGGNLEEGVEKKLPIGVGNLETKTPGGEQPNAPGGQVAAAPAQAAAAPAQASDNPLEAMFLQAPVQGRGRRNSGIGGHRRPSLGRHRRNAVKGDAPALEDLLVAGAAGDASASAPKAAPAPTPAPAPASASAQPEAASAEPDAEELKRMAQEGKTLTIAQRRRIYGG</sequence>
<feature type="compositionally biased region" description="Low complexity" evidence="1">
    <location>
        <begin position="164"/>
        <end position="174"/>
    </location>
</feature>
<reference evidence="2" key="1">
    <citation type="journal article" date="2021" name="PeerJ">
        <title>Extensive microbial diversity within the chicken gut microbiome revealed by metagenomics and culture.</title>
        <authorList>
            <person name="Gilroy R."/>
            <person name="Ravi A."/>
            <person name="Getino M."/>
            <person name="Pursley I."/>
            <person name="Horton D.L."/>
            <person name="Alikhan N.F."/>
            <person name="Baker D."/>
            <person name="Gharbi K."/>
            <person name="Hall N."/>
            <person name="Watson M."/>
            <person name="Adriaenssens E.M."/>
            <person name="Foster-Nyarko E."/>
            <person name="Jarju S."/>
            <person name="Secka A."/>
            <person name="Antonio M."/>
            <person name="Oren A."/>
            <person name="Chaudhuri R.R."/>
            <person name="La Ragione R."/>
            <person name="Hildebrand F."/>
            <person name="Pallen M.J."/>
        </authorList>
    </citation>
    <scope>NUCLEOTIDE SEQUENCE</scope>
    <source>
        <strain evidence="2">CHK33-7979</strain>
    </source>
</reference>
<protein>
    <submittedName>
        <fullName evidence="2">Uncharacterized protein</fullName>
    </submittedName>
</protein>
<organism evidence="2 3">
    <name type="scientific">Candidatus Intestinimonas merdavium</name>
    <dbReference type="NCBI Taxonomy" id="2838622"/>
    <lineage>
        <taxon>Bacteria</taxon>
        <taxon>Bacillati</taxon>
        <taxon>Bacillota</taxon>
        <taxon>Clostridia</taxon>
        <taxon>Eubacteriales</taxon>
        <taxon>Intestinimonas</taxon>
    </lineage>
</organism>
<feature type="region of interest" description="Disordered" evidence="1">
    <location>
        <begin position="164"/>
        <end position="224"/>
    </location>
</feature>